<dbReference type="Proteomes" id="UP001379235">
    <property type="component" value="Unassembled WGS sequence"/>
</dbReference>
<accession>A0ABU8SA27</accession>
<dbReference type="InterPro" id="IPR036206">
    <property type="entry name" value="ThiamineP_synth_sf"/>
</dbReference>
<proteinExistence type="predicted"/>
<dbReference type="Gene3D" id="3.20.20.70">
    <property type="entry name" value="Aldolase class I"/>
    <property type="match status" value="1"/>
</dbReference>
<protein>
    <submittedName>
        <fullName evidence="2">Thiamine phosphate synthase</fullName>
    </submittedName>
</protein>
<dbReference type="SUPFAM" id="SSF51391">
    <property type="entry name" value="Thiamin phosphate synthase"/>
    <property type="match status" value="1"/>
</dbReference>
<dbReference type="InterPro" id="IPR013785">
    <property type="entry name" value="Aldolase_TIM"/>
</dbReference>
<reference evidence="2 3" key="1">
    <citation type="submission" date="2024-03" db="EMBL/GenBank/DDBJ databases">
        <authorList>
            <person name="Jo J.-H."/>
        </authorList>
    </citation>
    <scope>NUCLEOTIDE SEQUENCE [LARGE SCALE GENOMIC DNA]</scope>
    <source>
        <strain evidence="2 3">AS3R-12</strain>
    </source>
</reference>
<dbReference type="InterPro" id="IPR022998">
    <property type="entry name" value="ThiamineP_synth_TenI"/>
</dbReference>
<gene>
    <name evidence="2" type="ORF">WG900_12350</name>
</gene>
<keyword evidence="3" id="KW-1185">Reference proteome</keyword>
<dbReference type="CDD" id="cd00564">
    <property type="entry name" value="TMP_TenI"/>
    <property type="match status" value="1"/>
</dbReference>
<name>A0ABU8SA27_9SPHN</name>
<comment type="caution">
    <text evidence="2">The sequence shown here is derived from an EMBL/GenBank/DDBJ whole genome shotgun (WGS) entry which is preliminary data.</text>
</comment>
<evidence type="ECO:0000259" key="1">
    <source>
        <dbReference type="Pfam" id="PF02581"/>
    </source>
</evidence>
<dbReference type="Pfam" id="PF02581">
    <property type="entry name" value="TMP-TENI"/>
    <property type="match status" value="1"/>
</dbReference>
<evidence type="ECO:0000313" key="2">
    <source>
        <dbReference type="EMBL" id="MEJ6010705.1"/>
    </source>
</evidence>
<feature type="domain" description="Thiamine phosphate synthase/TenI" evidence="1">
    <location>
        <begin position="23"/>
        <end position="176"/>
    </location>
</feature>
<sequence>MARCYSVRVSKCYPSVPRLWLISDARNDGALEAALRRLPRGSGLVFRHYHLPEPERWARFRQLQRLARLRGHSVVLAGTMREARAWRADGAYGSARMLGKGLAGLRLATVHSLRELRRVARADAALLSPVFATRSHPGAGALGPLRFLFMAQNSRIPALALGGMTPRRAARMPLHGWAAIDGLSP</sequence>
<dbReference type="EMBL" id="JBBHJY010000006">
    <property type="protein sequence ID" value="MEJ6010705.1"/>
    <property type="molecule type" value="Genomic_DNA"/>
</dbReference>
<dbReference type="RefSeq" id="WP_339967487.1">
    <property type="nucleotide sequence ID" value="NZ_JBBHJY010000006.1"/>
</dbReference>
<evidence type="ECO:0000313" key="3">
    <source>
        <dbReference type="Proteomes" id="UP001379235"/>
    </source>
</evidence>
<organism evidence="2 3">
    <name type="scientific">Novosphingobium aquae</name>
    <dbReference type="NCBI Taxonomy" id="3133435"/>
    <lineage>
        <taxon>Bacteria</taxon>
        <taxon>Pseudomonadati</taxon>
        <taxon>Pseudomonadota</taxon>
        <taxon>Alphaproteobacteria</taxon>
        <taxon>Sphingomonadales</taxon>
        <taxon>Sphingomonadaceae</taxon>
        <taxon>Novosphingobium</taxon>
    </lineage>
</organism>